<proteinExistence type="predicted"/>
<protein>
    <submittedName>
        <fullName evidence="1">Uncharacterized protein</fullName>
    </submittedName>
</protein>
<evidence type="ECO:0000313" key="1">
    <source>
        <dbReference type="EMBL" id="OMO88960.1"/>
    </source>
</evidence>
<comment type="caution">
    <text evidence="1">The sequence shown here is derived from an EMBL/GenBank/DDBJ whole genome shotgun (WGS) entry which is preliminary data.</text>
</comment>
<reference evidence="2" key="1">
    <citation type="submission" date="2013-09" db="EMBL/GenBank/DDBJ databases">
        <title>Corchorus olitorius genome sequencing.</title>
        <authorList>
            <person name="Alam M."/>
            <person name="Haque M.S."/>
            <person name="Islam M.S."/>
            <person name="Emdad E.M."/>
            <person name="Islam M.M."/>
            <person name="Ahmed B."/>
            <person name="Halim A."/>
            <person name="Hossen Q.M.M."/>
            <person name="Hossain M.Z."/>
            <person name="Ahmed R."/>
            <person name="Khan M.M."/>
            <person name="Islam R."/>
            <person name="Rashid M.M."/>
            <person name="Khan S.A."/>
            <person name="Rahman M.S."/>
            <person name="Alam M."/>
            <person name="Yahiya A.S."/>
            <person name="Khan M.S."/>
            <person name="Azam M.S."/>
            <person name="Haque T."/>
            <person name="Lashkar M.Z.H."/>
            <person name="Akhand A.I."/>
            <person name="Morshed G."/>
            <person name="Roy S."/>
            <person name="Uddin K.S."/>
            <person name="Rabeya T."/>
            <person name="Hossain A.S."/>
            <person name="Chowdhury A."/>
            <person name="Snigdha A.R."/>
            <person name="Mortoza M.S."/>
            <person name="Matin S.A."/>
            <person name="Hoque S.M.E."/>
            <person name="Islam M.K."/>
            <person name="Roy D.K."/>
            <person name="Haider R."/>
            <person name="Moosa M.M."/>
            <person name="Elias S.M."/>
            <person name="Hasan A.M."/>
            <person name="Jahan S."/>
            <person name="Shafiuddin M."/>
            <person name="Mahmood N."/>
            <person name="Shommy N.S."/>
        </authorList>
    </citation>
    <scope>NUCLEOTIDE SEQUENCE [LARGE SCALE GENOMIC DNA]</scope>
    <source>
        <strain evidence="2">cv. O-4</strain>
    </source>
</reference>
<evidence type="ECO:0000313" key="2">
    <source>
        <dbReference type="Proteomes" id="UP000187203"/>
    </source>
</evidence>
<gene>
    <name evidence="1" type="ORF">COLO4_20018</name>
</gene>
<organism evidence="1 2">
    <name type="scientific">Corchorus olitorius</name>
    <dbReference type="NCBI Taxonomy" id="93759"/>
    <lineage>
        <taxon>Eukaryota</taxon>
        <taxon>Viridiplantae</taxon>
        <taxon>Streptophyta</taxon>
        <taxon>Embryophyta</taxon>
        <taxon>Tracheophyta</taxon>
        <taxon>Spermatophyta</taxon>
        <taxon>Magnoliopsida</taxon>
        <taxon>eudicotyledons</taxon>
        <taxon>Gunneridae</taxon>
        <taxon>Pentapetalae</taxon>
        <taxon>rosids</taxon>
        <taxon>malvids</taxon>
        <taxon>Malvales</taxon>
        <taxon>Malvaceae</taxon>
        <taxon>Grewioideae</taxon>
        <taxon>Apeibeae</taxon>
        <taxon>Corchorus</taxon>
    </lineage>
</organism>
<dbReference type="EMBL" id="AWUE01016928">
    <property type="protein sequence ID" value="OMO88960.1"/>
    <property type="molecule type" value="Genomic_DNA"/>
</dbReference>
<dbReference type="Proteomes" id="UP000187203">
    <property type="component" value="Unassembled WGS sequence"/>
</dbReference>
<sequence length="45" mass="5017">MPPKDAKESGKIIGEKSENHMALRSGLSLRMALSLPKSKHIRFII</sequence>
<accession>A0A1R3J2E2</accession>
<dbReference type="AlphaFoldDB" id="A0A1R3J2E2"/>
<name>A0A1R3J2E2_9ROSI</name>
<keyword evidence="2" id="KW-1185">Reference proteome</keyword>